<comment type="caution">
    <text evidence="6">The sequence shown here is derived from an EMBL/GenBank/DDBJ whole genome shotgun (WGS) entry which is preliminary data.</text>
</comment>
<keyword evidence="2" id="KW-0964">Secreted</keyword>
<reference evidence="7" key="1">
    <citation type="submission" date="2023-07" db="EMBL/GenBank/DDBJ databases">
        <title>Whole genome shotgun sequence of Streptomyces spororaveus NBRC 15456.</title>
        <authorList>
            <person name="Komaki H."/>
            <person name="Tamura T."/>
        </authorList>
    </citation>
    <scope>NUCLEOTIDE SEQUENCE [LARGE SCALE GENOMIC DNA]</scope>
    <source>
        <strain evidence="7">NBRC 15456</strain>
    </source>
</reference>
<dbReference type="SUPFAM" id="SSF69322">
    <property type="entry name" value="Tricorn protease domain 2"/>
    <property type="match status" value="1"/>
</dbReference>
<accession>A0ABQ3T319</accession>
<dbReference type="Gene3D" id="2.60.40.10">
    <property type="entry name" value="Immunoglobulins"/>
    <property type="match status" value="1"/>
</dbReference>
<evidence type="ECO:0000256" key="1">
    <source>
        <dbReference type="ARBA" id="ARBA00004613"/>
    </source>
</evidence>
<gene>
    <name evidence="6" type="ORF">Sspor_03350</name>
</gene>
<evidence type="ECO:0000256" key="2">
    <source>
        <dbReference type="ARBA" id="ARBA00022525"/>
    </source>
</evidence>
<proteinExistence type="predicted"/>
<dbReference type="InterPro" id="IPR013431">
    <property type="entry name" value="Delta_60_rpt"/>
</dbReference>
<evidence type="ECO:0000313" key="6">
    <source>
        <dbReference type="EMBL" id="GHI74774.1"/>
    </source>
</evidence>
<dbReference type="InterPro" id="IPR013783">
    <property type="entry name" value="Ig-like_fold"/>
</dbReference>
<dbReference type="Pfam" id="PF00353">
    <property type="entry name" value="HemolysinCabind"/>
    <property type="match status" value="2"/>
</dbReference>
<dbReference type="Gene3D" id="2.150.10.10">
    <property type="entry name" value="Serralysin-like metalloprotease, C-terminal"/>
    <property type="match status" value="1"/>
</dbReference>
<feature type="signal peptide" evidence="4">
    <location>
        <begin position="1"/>
        <end position="33"/>
    </location>
</feature>
<dbReference type="SUPFAM" id="SSF51120">
    <property type="entry name" value="beta-Roll"/>
    <property type="match status" value="1"/>
</dbReference>
<dbReference type="Gene3D" id="2.80.10.50">
    <property type="match status" value="4"/>
</dbReference>
<dbReference type="Proteomes" id="UP000608522">
    <property type="component" value="Unassembled WGS sequence"/>
</dbReference>
<dbReference type="InterPro" id="IPR050557">
    <property type="entry name" value="RTX_toxin/Mannuronan_C5-epim"/>
</dbReference>
<dbReference type="PANTHER" id="PTHR38340:SF1">
    <property type="entry name" value="S-LAYER PROTEIN"/>
    <property type="match status" value="1"/>
</dbReference>
<dbReference type="InterPro" id="IPR001343">
    <property type="entry name" value="Hemolysn_Ca-bd"/>
</dbReference>
<protein>
    <recommendedName>
        <fullName evidence="5">DUF11 domain-containing protein</fullName>
    </recommendedName>
</protein>
<comment type="subcellular location">
    <subcellularLocation>
        <location evidence="1">Secreted</location>
    </subcellularLocation>
</comment>
<evidence type="ECO:0000259" key="5">
    <source>
        <dbReference type="Pfam" id="PF01345"/>
    </source>
</evidence>
<organism evidence="6 7">
    <name type="scientific">Streptomyces spororaveus</name>
    <dbReference type="NCBI Taxonomy" id="284039"/>
    <lineage>
        <taxon>Bacteria</taxon>
        <taxon>Bacillati</taxon>
        <taxon>Actinomycetota</taxon>
        <taxon>Actinomycetes</taxon>
        <taxon>Kitasatosporales</taxon>
        <taxon>Streptomycetaceae</taxon>
        <taxon>Streptomyces</taxon>
    </lineage>
</organism>
<sequence>MPQHSPRRRAWRSGAVGTAALALVLGLPTAATAAPGDLDPAFSGDGKVVTDVTGYENVSGMAVQPDGKIITVGDGYFDETSGDFVLVRYNADGSLDTTFGGDGIVNTDFDLNNDEARALALQPDGKIIAVGGSTSIAGYGDWVAARYNPDGSLDTTFGTGGRAVTDIDPDAIETAMTVAVQPDGRIVAAGQSLASWVVVRWNANGSLDPAFDGDGKAVTTFPGGTFASAADLALQPDGRVVVAGAGPGGVTLARYNTDGSLDPAFDGDGRATPGFGARARGVALQSDGRIVVATGDDNVFGLARFTAAGAVDPTFGSAGRVTTTFGPDIADAADVALQSDGRIVVAGRYAGDWALARYNTNGAADTSFDGDGRLTTDFGGPSEQASQVALQPDGKIVADGVVGQANSLAADRGVARYLGGGGTTPPPQSADLSVTKSGTTTVSIGDQATYTVRVTNAASSTATATGVSLTDSLSGAGGTLISAVPSQGTCTTTATGATCALGSLAPGASATVTVTAEPRTTGTLRDTASVTGSPQDPNTGDNSATATTSVNNARGCTIVGTSGTDTLTGGYGNDVICALSGNDTVRAGFGNDTVYGGPGNDNLDGGFGDDTMNGDRGNDVLTGYYGNDRLTTTDGVSANDTANGGSGSDTCTTDTGDTRISCP</sequence>
<evidence type="ECO:0000256" key="3">
    <source>
        <dbReference type="SAM" id="MobiDB-lite"/>
    </source>
</evidence>
<dbReference type="NCBIfam" id="TIGR01451">
    <property type="entry name" value="B_ant_repeat"/>
    <property type="match status" value="1"/>
</dbReference>
<dbReference type="PANTHER" id="PTHR38340">
    <property type="entry name" value="S-LAYER PROTEIN"/>
    <property type="match status" value="1"/>
</dbReference>
<dbReference type="InterPro" id="IPR047589">
    <property type="entry name" value="DUF11_rpt"/>
</dbReference>
<dbReference type="EMBL" id="BNED01000003">
    <property type="protein sequence ID" value="GHI74774.1"/>
    <property type="molecule type" value="Genomic_DNA"/>
</dbReference>
<keyword evidence="4" id="KW-0732">Signal</keyword>
<dbReference type="InterPro" id="IPR011049">
    <property type="entry name" value="Serralysin-like_metalloprot_C"/>
</dbReference>
<dbReference type="Pfam" id="PF01345">
    <property type="entry name" value="DUF11"/>
    <property type="match status" value="1"/>
</dbReference>
<keyword evidence="7" id="KW-1185">Reference proteome</keyword>
<dbReference type="InterPro" id="IPR006311">
    <property type="entry name" value="TAT_signal"/>
</dbReference>
<evidence type="ECO:0000313" key="7">
    <source>
        <dbReference type="Proteomes" id="UP000608522"/>
    </source>
</evidence>
<feature type="region of interest" description="Disordered" evidence="3">
    <location>
        <begin position="634"/>
        <end position="663"/>
    </location>
</feature>
<dbReference type="PRINTS" id="PR00313">
    <property type="entry name" value="CABNDNGRPT"/>
</dbReference>
<evidence type="ECO:0000256" key="4">
    <source>
        <dbReference type="SAM" id="SignalP"/>
    </source>
</evidence>
<feature type="domain" description="DUF11" evidence="5">
    <location>
        <begin position="431"/>
        <end position="547"/>
    </location>
</feature>
<dbReference type="InterPro" id="IPR001434">
    <property type="entry name" value="OmcB-like_DUF11"/>
</dbReference>
<feature type="chain" id="PRO_5045827015" description="DUF11 domain-containing protein" evidence="4">
    <location>
        <begin position="34"/>
        <end position="663"/>
    </location>
</feature>
<dbReference type="PROSITE" id="PS51318">
    <property type="entry name" value="TAT"/>
    <property type="match status" value="1"/>
</dbReference>
<feature type="compositionally biased region" description="Polar residues" evidence="3">
    <location>
        <begin position="634"/>
        <end position="643"/>
    </location>
</feature>
<dbReference type="NCBIfam" id="TIGR02608">
    <property type="entry name" value="delta_60_rpt"/>
    <property type="match status" value="7"/>
</dbReference>
<name>A0ABQ3T319_9ACTN</name>
<dbReference type="RefSeq" id="WP_202197347.1">
    <property type="nucleotide sequence ID" value="NZ_BAAATO010000042.1"/>
</dbReference>
<dbReference type="Pfam" id="PF17164">
    <property type="entry name" value="DUF5122"/>
    <property type="match status" value="6"/>
</dbReference>
<feature type="region of interest" description="Disordered" evidence="3">
    <location>
        <begin position="516"/>
        <end position="548"/>
    </location>
</feature>